<organism evidence="4">
    <name type="scientific">Nothobranchius kadleci</name>
    <name type="common">African annual killifish</name>
    <dbReference type="NCBI Taxonomy" id="1051664"/>
    <lineage>
        <taxon>Eukaryota</taxon>
        <taxon>Metazoa</taxon>
        <taxon>Chordata</taxon>
        <taxon>Craniata</taxon>
        <taxon>Vertebrata</taxon>
        <taxon>Euteleostomi</taxon>
        <taxon>Actinopterygii</taxon>
        <taxon>Neopterygii</taxon>
        <taxon>Teleostei</taxon>
        <taxon>Neoteleostei</taxon>
        <taxon>Acanthomorphata</taxon>
        <taxon>Ovalentaria</taxon>
        <taxon>Atherinomorphae</taxon>
        <taxon>Cyprinodontiformes</taxon>
        <taxon>Nothobranchiidae</taxon>
        <taxon>Nothobranchius</taxon>
    </lineage>
</organism>
<dbReference type="SUPFAM" id="SSF48403">
    <property type="entry name" value="Ankyrin repeat"/>
    <property type="match status" value="1"/>
</dbReference>
<name>A0A1A8CU56_NOTKA</name>
<protein>
    <submittedName>
        <fullName evidence="4">Cyclin-dependent kinase inhibitor 2B (p15, inhibits CDK4)</fullName>
    </submittedName>
</protein>
<dbReference type="GO" id="GO:0005634">
    <property type="term" value="C:nucleus"/>
    <property type="evidence" value="ECO:0007669"/>
    <property type="project" value="TreeGrafter"/>
</dbReference>
<dbReference type="EMBL" id="HADZ01019343">
    <property type="protein sequence ID" value="SBP83284.1"/>
    <property type="molecule type" value="Transcribed_RNA"/>
</dbReference>
<dbReference type="AlphaFoldDB" id="A0A1A8CU56"/>
<dbReference type="InterPro" id="IPR050776">
    <property type="entry name" value="Ank_Repeat/CDKN_Inhibitor"/>
</dbReference>
<evidence type="ECO:0000256" key="2">
    <source>
        <dbReference type="ARBA" id="ARBA00023043"/>
    </source>
</evidence>
<dbReference type="InterPro" id="IPR002110">
    <property type="entry name" value="Ankyrin_rpt"/>
</dbReference>
<keyword evidence="2 3" id="KW-0040">ANK repeat</keyword>
<dbReference type="GO" id="GO:0005737">
    <property type="term" value="C:cytoplasm"/>
    <property type="evidence" value="ECO:0007669"/>
    <property type="project" value="TreeGrafter"/>
</dbReference>
<dbReference type="InterPro" id="IPR036770">
    <property type="entry name" value="Ankyrin_rpt-contain_sf"/>
</dbReference>
<dbReference type="PROSITE" id="PS50297">
    <property type="entry name" value="ANK_REP_REGION"/>
    <property type="match status" value="1"/>
</dbReference>
<sequence length="128" mass="13781">MTMMTLQDDLTTAAAKGNTADVESLLRRGAAANGVNRFGRTAVQVMMMGSWPVARVLLQHGADPNVADRSTRTTPLHDAARTGFVDTVRLLVAAQADPQARDNQSRLPVDLARENGHAEVVAFLETLK</sequence>
<gene>
    <name evidence="4" type="primary">CDKN2B</name>
</gene>
<evidence type="ECO:0000256" key="1">
    <source>
        <dbReference type="ARBA" id="ARBA00022737"/>
    </source>
</evidence>
<reference evidence="4" key="1">
    <citation type="submission" date="2016-05" db="EMBL/GenBank/DDBJ databases">
        <authorList>
            <person name="Lavstsen T."/>
            <person name="Jespersen J.S."/>
        </authorList>
    </citation>
    <scope>NUCLEOTIDE SEQUENCE</scope>
    <source>
        <tissue evidence="4">Brain</tissue>
    </source>
</reference>
<evidence type="ECO:0000256" key="3">
    <source>
        <dbReference type="PROSITE-ProRule" id="PRU00023"/>
    </source>
</evidence>
<dbReference type="Pfam" id="PF12796">
    <property type="entry name" value="Ank_2"/>
    <property type="match status" value="1"/>
</dbReference>
<reference evidence="4" key="2">
    <citation type="submission" date="2016-06" db="EMBL/GenBank/DDBJ databases">
        <title>The genome of a short-lived fish provides insights into sex chromosome evolution and the genetic control of aging.</title>
        <authorList>
            <person name="Reichwald K."/>
            <person name="Felder M."/>
            <person name="Petzold A."/>
            <person name="Koch P."/>
            <person name="Groth M."/>
            <person name="Platzer M."/>
        </authorList>
    </citation>
    <scope>NUCLEOTIDE SEQUENCE</scope>
    <source>
        <tissue evidence="4">Brain</tissue>
    </source>
</reference>
<dbReference type="SMART" id="SM00248">
    <property type="entry name" value="ANK"/>
    <property type="match status" value="2"/>
</dbReference>
<dbReference type="PROSITE" id="PS50088">
    <property type="entry name" value="ANK_REPEAT"/>
    <property type="match status" value="1"/>
</dbReference>
<keyword evidence="1" id="KW-0677">Repeat</keyword>
<proteinExistence type="predicted"/>
<feature type="repeat" description="ANK" evidence="3">
    <location>
        <begin position="71"/>
        <end position="103"/>
    </location>
</feature>
<dbReference type="GO" id="GO:2000045">
    <property type="term" value="P:regulation of G1/S transition of mitotic cell cycle"/>
    <property type="evidence" value="ECO:0007669"/>
    <property type="project" value="TreeGrafter"/>
</dbReference>
<dbReference type="GO" id="GO:0008285">
    <property type="term" value="P:negative regulation of cell population proliferation"/>
    <property type="evidence" value="ECO:0007669"/>
    <property type="project" value="TreeGrafter"/>
</dbReference>
<dbReference type="PANTHER" id="PTHR24201:SF8">
    <property type="entry name" value="CYCLIN-DEPENDENT KINASE 4 INHIBITOR B"/>
    <property type="match status" value="1"/>
</dbReference>
<accession>A0A1A8CU56</accession>
<dbReference type="PANTHER" id="PTHR24201">
    <property type="entry name" value="ANK_REP_REGION DOMAIN-CONTAINING PROTEIN"/>
    <property type="match status" value="1"/>
</dbReference>
<evidence type="ECO:0000313" key="4">
    <source>
        <dbReference type="EMBL" id="SBP83284.1"/>
    </source>
</evidence>
<dbReference type="Gene3D" id="1.25.40.20">
    <property type="entry name" value="Ankyrin repeat-containing domain"/>
    <property type="match status" value="1"/>
</dbReference>
<dbReference type="GO" id="GO:0019901">
    <property type="term" value="F:protein kinase binding"/>
    <property type="evidence" value="ECO:0007669"/>
    <property type="project" value="TreeGrafter"/>
</dbReference>
<dbReference type="GO" id="GO:0004861">
    <property type="term" value="F:cyclin-dependent protein serine/threonine kinase inhibitor activity"/>
    <property type="evidence" value="ECO:0007669"/>
    <property type="project" value="TreeGrafter"/>
</dbReference>